<comment type="caution">
    <text evidence="1">The sequence shown here is derived from an EMBL/GenBank/DDBJ whole genome shotgun (WGS) entry which is preliminary data.</text>
</comment>
<gene>
    <name evidence="1" type="ORF">ACFP3T_08005</name>
</gene>
<protein>
    <submittedName>
        <fullName evidence="1">Uncharacterized protein</fullName>
    </submittedName>
</protein>
<evidence type="ECO:0000313" key="2">
    <source>
        <dbReference type="Proteomes" id="UP001596253"/>
    </source>
</evidence>
<dbReference type="Proteomes" id="UP001596253">
    <property type="component" value="Unassembled WGS sequence"/>
</dbReference>
<reference evidence="2" key="1">
    <citation type="journal article" date="2019" name="Int. J. Syst. Evol. Microbiol.">
        <title>The Global Catalogue of Microorganisms (GCM) 10K type strain sequencing project: providing services to taxonomists for standard genome sequencing and annotation.</title>
        <authorList>
            <consortium name="The Broad Institute Genomics Platform"/>
            <consortium name="The Broad Institute Genome Sequencing Center for Infectious Disease"/>
            <person name="Wu L."/>
            <person name="Ma J."/>
        </authorList>
    </citation>
    <scope>NUCLEOTIDE SEQUENCE [LARGE SCALE GENOMIC DNA]</scope>
    <source>
        <strain evidence="2">CCM 8932</strain>
    </source>
</reference>
<dbReference type="EMBL" id="JBHSSD010000035">
    <property type="protein sequence ID" value="MFC6164609.1"/>
    <property type="molecule type" value="Genomic_DNA"/>
</dbReference>
<sequence length="150" mass="17693">MSNQPAAVATLYFKLRNGDGYYQLRCECGPNRFVISQVHWPAFKNFFSLKYWRTHFEIDRAMLPLFVDNVMGIIQPWHDHYDLLDTSQPNHDQWEVIVSNSDWHTTQKRYDGKLVQTTNYLHRSGVGAYPTDFQQLLDLIQHYQIIGKAN</sequence>
<accession>A0ABW1R418</accession>
<organism evidence="1 2">
    <name type="scientific">Lactiplantibacillus dongliensis</name>
    <dbReference type="NCBI Taxonomy" id="2559919"/>
    <lineage>
        <taxon>Bacteria</taxon>
        <taxon>Bacillati</taxon>
        <taxon>Bacillota</taxon>
        <taxon>Bacilli</taxon>
        <taxon>Lactobacillales</taxon>
        <taxon>Lactobacillaceae</taxon>
        <taxon>Lactiplantibacillus</taxon>
    </lineage>
</organism>
<proteinExistence type="predicted"/>
<keyword evidence="2" id="KW-1185">Reference proteome</keyword>
<dbReference type="RefSeq" id="WP_137639351.1">
    <property type="nucleotide sequence ID" value="NZ_BJDK01000005.1"/>
</dbReference>
<evidence type="ECO:0000313" key="1">
    <source>
        <dbReference type="EMBL" id="MFC6164609.1"/>
    </source>
</evidence>
<name>A0ABW1R418_9LACO</name>